<name>W9GRC1_9PROT</name>
<organism evidence="1 2">
    <name type="scientific">Skermanella stibiiresistens SB22</name>
    <dbReference type="NCBI Taxonomy" id="1385369"/>
    <lineage>
        <taxon>Bacteria</taxon>
        <taxon>Pseudomonadati</taxon>
        <taxon>Pseudomonadota</taxon>
        <taxon>Alphaproteobacteria</taxon>
        <taxon>Rhodospirillales</taxon>
        <taxon>Azospirillaceae</taxon>
        <taxon>Skermanella</taxon>
    </lineage>
</organism>
<accession>W9GRC1</accession>
<evidence type="ECO:0000313" key="2">
    <source>
        <dbReference type="Proteomes" id="UP000019486"/>
    </source>
</evidence>
<keyword evidence="2" id="KW-1185">Reference proteome</keyword>
<comment type="caution">
    <text evidence="1">The sequence shown here is derived from an EMBL/GenBank/DDBJ whole genome shotgun (WGS) entry which is preliminary data.</text>
</comment>
<sequence>MEPNLLLTAHLNGLIMFAKVSWLHAGGNHAQAARMLQRVARIQRAAIRDGQVGRLMDLRVKDEDILG</sequence>
<dbReference type="STRING" id="1385369.N825_28930"/>
<dbReference type="AlphaFoldDB" id="W9GRC1"/>
<protein>
    <submittedName>
        <fullName evidence="1">Uncharacterized protein</fullName>
    </submittedName>
</protein>
<proteinExistence type="predicted"/>
<evidence type="ECO:0000313" key="1">
    <source>
        <dbReference type="EMBL" id="EWY36299.1"/>
    </source>
</evidence>
<dbReference type="Proteomes" id="UP000019486">
    <property type="component" value="Unassembled WGS sequence"/>
</dbReference>
<dbReference type="RefSeq" id="WP_037460981.1">
    <property type="nucleotide sequence ID" value="NZ_AVFL01000047.1"/>
</dbReference>
<gene>
    <name evidence="1" type="ORF">N825_28930</name>
</gene>
<dbReference type="EMBL" id="AVFL01000047">
    <property type="protein sequence ID" value="EWY36299.1"/>
    <property type="molecule type" value="Genomic_DNA"/>
</dbReference>
<reference evidence="1 2" key="1">
    <citation type="submission" date="2013-08" db="EMBL/GenBank/DDBJ databases">
        <title>The genome sequence of Skermanella stibiiresistens.</title>
        <authorList>
            <person name="Zhu W."/>
            <person name="Wang G."/>
        </authorList>
    </citation>
    <scope>NUCLEOTIDE SEQUENCE [LARGE SCALE GENOMIC DNA]</scope>
    <source>
        <strain evidence="1 2">SB22</strain>
    </source>
</reference>